<protein>
    <submittedName>
        <fullName evidence="1">Uncharacterized protein</fullName>
    </submittedName>
</protein>
<proteinExistence type="predicted"/>
<name>A0A0E9Q788_ANGAN</name>
<evidence type="ECO:0000313" key="1">
    <source>
        <dbReference type="EMBL" id="JAH12726.1"/>
    </source>
</evidence>
<organism evidence="1">
    <name type="scientific">Anguilla anguilla</name>
    <name type="common">European freshwater eel</name>
    <name type="synonym">Muraena anguilla</name>
    <dbReference type="NCBI Taxonomy" id="7936"/>
    <lineage>
        <taxon>Eukaryota</taxon>
        <taxon>Metazoa</taxon>
        <taxon>Chordata</taxon>
        <taxon>Craniata</taxon>
        <taxon>Vertebrata</taxon>
        <taxon>Euteleostomi</taxon>
        <taxon>Actinopterygii</taxon>
        <taxon>Neopterygii</taxon>
        <taxon>Teleostei</taxon>
        <taxon>Anguilliformes</taxon>
        <taxon>Anguillidae</taxon>
        <taxon>Anguilla</taxon>
    </lineage>
</organism>
<sequence>MKIDKGTFLSNNAKYYSVRTIKINKRIQILKTAYFKATDMLKLLNYLSSLCVHILEVLLYLSRF</sequence>
<accession>A0A0E9Q788</accession>
<reference evidence="1" key="2">
    <citation type="journal article" date="2015" name="Fish Shellfish Immunol.">
        <title>Early steps in the European eel (Anguilla anguilla)-Vibrio vulnificus interaction in the gills: Role of the RtxA13 toxin.</title>
        <authorList>
            <person name="Callol A."/>
            <person name="Pajuelo D."/>
            <person name="Ebbesson L."/>
            <person name="Teles M."/>
            <person name="MacKenzie S."/>
            <person name="Amaro C."/>
        </authorList>
    </citation>
    <scope>NUCLEOTIDE SEQUENCE</scope>
</reference>
<reference evidence="1" key="1">
    <citation type="submission" date="2014-11" db="EMBL/GenBank/DDBJ databases">
        <authorList>
            <person name="Amaro Gonzalez C."/>
        </authorList>
    </citation>
    <scope>NUCLEOTIDE SEQUENCE</scope>
</reference>
<dbReference type="AlphaFoldDB" id="A0A0E9Q788"/>
<dbReference type="EMBL" id="GBXM01095851">
    <property type="protein sequence ID" value="JAH12726.1"/>
    <property type="molecule type" value="Transcribed_RNA"/>
</dbReference>